<evidence type="ECO:0000313" key="1">
    <source>
        <dbReference type="EMBL" id="WGD44893.1"/>
    </source>
</evidence>
<sequence>MSSSPMAHLEIGLCLDLHMTDWSQLHHAYGTAEDIPALLDAVGPDPRDPGWDALASRLYHQGGVYSASYAALPELAEKARQWSLAERRMPLYLAGQIVASRDIRDEVVDPFVTHAADIAELLALTEEALGDPALVDDSLNYVQLLSTLLSFEGVEGWGEHLDQVNGEEYEVPCPACFSENFIVLGEGCRYSTADEMYFKRPPAHTIPLQPQDPTTADGLLPRLHTRALSDGHPEVAGKLPYVFGHAHCVHCGELFSVPEAILARC</sequence>
<protein>
    <submittedName>
        <fullName evidence="1">Uncharacterized protein</fullName>
    </submittedName>
</protein>
<proteinExistence type="predicted"/>
<accession>A0ABY8KEM6</accession>
<organism evidence="1 2">
    <name type="scientific">Streptomyces cathayae</name>
    <dbReference type="NCBI Taxonomy" id="3031124"/>
    <lineage>
        <taxon>Bacteria</taxon>
        <taxon>Bacillati</taxon>
        <taxon>Actinomycetota</taxon>
        <taxon>Actinomycetes</taxon>
        <taxon>Kitasatosporales</taxon>
        <taxon>Streptomycetaceae</taxon>
        <taxon>Streptomyces</taxon>
    </lineage>
</organism>
<dbReference type="Proteomes" id="UP001216440">
    <property type="component" value="Chromosome"/>
</dbReference>
<name>A0ABY8KEM6_9ACTN</name>
<gene>
    <name evidence="1" type="ORF">PYS65_13995</name>
</gene>
<reference evidence="1 2" key="1">
    <citation type="submission" date="2023-03" db="EMBL/GenBank/DDBJ databases">
        <authorList>
            <person name="Mo P."/>
        </authorList>
    </citation>
    <scope>NUCLEOTIDE SEQUENCE [LARGE SCALE GENOMIC DNA]</scope>
    <source>
        <strain evidence="1 2">HUAS 5</strain>
    </source>
</reference>
<evidence type="ECO:0000313" key="2">
    <source>
        <dbReference type="Proteomes" id="UP001216440"/>
    </source>
</evidence>
<dbReference type="RefSeq" id="WP_279337948.1">
    <property type="nucleotide sequence ID" value="NZ_CP121682.1"/>
</dbReference>
<keyword evidence="2" id="KW-1185">Reference proteome</keyword>
<dbReference type="EMBL" id="CP121682">
    <property type="protein sequence ID" value="WGD44893.1"/>
    <property type="molecule type" value="Genomic_DNA"/>
</dbReference>